<dbReference type="PANTHER" id="PTHR30093:SF34">
    <property type="entry name" value="PREPILIN PEPTIDASE-DEPENDENT PROTEIN D"/>
    <property type="match status" value="1"/>
</dbReference>
<dbReference type="InterPro" id="IPR012902">
    <property type="entry name" value="N_methyl_site"/>
</dbReference>
<feature type="transmembrane region" description="Helical" evidence="4">
    <location>
        <begin position="20"/>
        <end position="38"/>
    </location>
</feature>
<dbReference type="Pfam" id="PF07963">
    <property type="entry name" value="N_methyl"/>
    <property type="match status" value="1"/>
</dbReference>
<dbReference type="PROSITE" id="PS00409">
    <property type="entry name" value="PROKAR_NTER_METHYL"/>
    <property type="match status" value="1"/>
</dbReference>
<protein>
    <submittedName>
        <fullName evidence="5">Pilin</fullName>
    </submittedName>
</protein>
<organism evidence="5 6">
    <name type="scientific">Massilia violaceinigra</name>
    <dbReference type="NCBI Taxonomy" id="2045208"/>
    <lineage>
        <taxon>Bacteria</taxon>
        <taxon>Pseudomonadati</taxon>
        <taxon>Pseudomonadota</taxon>
        <taxon>Betaproteobacteria</taxon>
        <taxon>Burkholderiales</taxon>
        <taxon>Oxalobacteraceae</taxon>
        <taxon>Telluria group</taxon>
        <taxon>Massilia</taxon>
    </lineage>
</organism>
<evidence type="ECO:0000256" key="4">
    <source>
        <dbReference type="SAM" id="Phobius"/>
    </source>
</evidence>
<gene>
    <name evidence="5" type="ORF">INH39_07500</name>
</gene>
<evidence type="ECO:0000313" key="6">
    <source>
        <dbReference type="Proteomes" id="UP000831532"/>
    </source>
</evidence>
<dbReference type="SUPFAM" id="SSF54523">
    <property type="entry name" value="Pili subunits"/>
    <property type="match status" value="1"/>
</dbReference>
<dbReference type="Pfam" id="PF00114">
    <property type="entry name" value="Pilin"/>
    <property type="match status" value="1"/>
</dbReference>
<keyword evidence="6" id="KW-1185">Reference proteome</keyword>
<proteinExistence type="inferred from homology"/>
<sequence>MTSDKHNANHLQAGFTLIEVMIVVAIIGILAAVALPAYQDYVAKAKVSAAIEEAAGGRTGIDSELLLVQDLDATATMQATKLQAESIHCSISTTAATAGAVDLSCTIKGGPARVASKKVTWSRAATGQWTCKANGIAAAHTSPLCPP</sequence>
<keyword evidence="4" id="KW-0812">Transmembrane</keyword>
<comment type="similarity">
    <text evidence="1 3">Belongs to the N-Me-Phe pilin family.</text>
</comment>
<keyword evidence="4" id="KW-1133">Transmembrane helix</keyword>
<keyword evidence="2" id="KW-0488">Methylation</keyword>
<evidence type="ECO:0000256" key="2">
    <source>
        <dbReference type="ARBA" id="ARBA00022481"/>
    </source>
</evidence>
<accession>A0ABY4AEP6</accession>
<evidence type="ECO:0000256" key="1">
    <source>
        <dbReference type="ARBA" id="ARBA00005233"/>
    </source>
</evidence>
<dbReference type="InterPro" id="IPR045584">
    <property type="entry name" value="Pilin-like"/>
</dbReference>
<evidence type="ECO:0000313" key="5">
    <source>
        <dbReference type="EMBL" id="UOD33273.1"/>
    </source>
</evidence>
<dbReference type="InterPro" id="IPR001082">
    <property type="entry name" value="Pilin"/>
</dbReference>
<dbReference type="NCBIfam" id="TIGR02532">
    <property type="entry name" value="IV_pilin_GFxxxE"/>
    <property type="match status" value="1"/>
</dbReference>
<name>A0ABY4AEP6_9BURK</name>
<reference evidence="5 6" key="1">
    <citation type="submission" date="2020-10" db="EMBL/GenBank/DDBJ databases">
        <title>Genome analysis of Massilia species.</title>
        <authorList>
            <person name="Jung D.-H."/>
        </authorList>
    </citation>
    <scope>NUCLEOTIDE SEQUENCE [LARGE SCALE GENOMIC DNA]</scope>
    <source>
        <strain evidence="6">sipir</strain>
    </source>
</reference>
<dbReference type="Gene3D" id="3.30.700.10">
    <property type="entry name" value="Glycoprotein, Type 4 Pilin"/>
    <property type="match status" value="1"/>
</dbReference>
<keyword evidence="4" id="KW-0472">Membrane</keyword>
<keyword evidence="3" id="KW-0281">Fimbrium</keyword>
<dbReference type="Proteomes" id="UP000831532">
    <property type="component" value="Chromosome"/>
</dbReference>
<evidence type="ECO:0000256" key="3">
    <source>
        <dbReference type="RuleBase" id="RU000389"/>
    </source>
</evidence>
<dbReference type="EMBL" id="CP063361">
    <property type="protein sequence ID" value="UOD33273.1"/>
    <property type="molecule type" value="Genomic_DNA"/>
</dbReference>
<dbReference type="PANTHER" id="PTHR30093">
    <property type="entry name" value="GENERAL SECRETION PATHWAY PROTEIN G"/>
    <property type="match status" value="1"/>
</dbReference>